<dbReference type="SMART" id="SM00028">
    <property type="entry name" value="TPR"/>
    <property type="match status" value="3"/>
</dbReference>
<dbReference type="InterPro" id="IPR011990">
    <property type="entry name" value="TPR-like_helical_dom_sf"/>
</dbReference>
<evidence type="ECO:0000256" key="2">
    <source>
        <dbReference type="SAM" id="MobiDB-lite"/>
    </source>
</evidence>
<name>A0A2P2HX80_9CRUS</name>
<protein>
    <submittedName>
        <fullName evidence="3">Tetratricopeptide repeat protein 1</fullName>
    </submittedName>
</protein>
<feature type="region of interest" description="Disordered" evidence="2">
    <location>
        <begin position="140"/>
        <end position="164"/>
    </location>
</feature>
<evidence type="ECO:0000256" key="1">
    <source>
        <dbReference type="PROSITE-ProRule" id="PRU00339"/>
    </source>
</evidence>
<dbReference type="PANTHER" id="PTHR46014">
    <property type="entry name" value="TETRATRICOPEPTIDE REPEAT PROTEIN 1"/>
    <property type="match status" value="1"/>
</dbReference>
<feature type="repeat" description="TPR" evidence="1">
    <location>
        <begin position="310"/>
        <end position="343"/>
    </location>
</feature>
<dbReference type="EMBL" id="IACF01000619">
    <property type="protein sequence ID" value="LAB66384.1"/>
    <property type="molecule type" value="mRNA"/>
</dbReference>
<dbReference type="InterPro" id="IPR019734">
    <property type="entry name" value="TPR_rpt"/>
</dbReference>
<proteinExistence type="evidence at transcript level"/>
<keyword evidence="1" id="KW-0802">TPR repeat</keyword>
<dbReference type="PROSITE" id="PS50005">
    <property type="entry name" value="TPR"/>
    <property type="match status" value="1"/>
</dbReference>
<dbReference type="SUPFAM" id="SSF48452">
    <property type="entry name" value="TPR-like"/>
    <property type="match status" value="1"/>
</dbReference>
<feature type="region of interest" description="Disordered" evidence="2">
    <location>
        <begin position="390"/>
        <end position="409"/>
    </location>
</feature>
<dbReference type="Gene3D" id="1.25.40.10">
    <property type="entry name" value="Tetratricopeptide repeat domain"/>
    <property type="match status" value="1"/>
</dbReference>
<sequence>MIKEMSDAMSREELKAESCTEQFYEAVAEAVAVEKQQEDNEDEMSETSDGSFHSLSHDIECCSIDDALTWDKLPTQVENVDINGTNGGRLCNDNCSAEQIEHIDDLQACEVILGRSNLKSNVKEEKEINDQEDLNVKKVELENEDKSINADESPAKAEKEEPYEPGFSLKKSLAEHYYRGREISEECLRNEKEYRELESNLVNLGTVLDLDEECDRRIKIRDEYLPQEELPLLTAAAVSRKEAGNNLYKTEKYWPAILLYNEALELCPLVSADDLAKIYHNRAVAYDKLKESGLAVHSLGWAVKHDPAYVKAYLRRADLLRADDKLDEAMADYQKILELDPANMKANTAKLALQPVIEERNEKLKAEMMEKLKSLGDTILRPFGLSTSNFSMQQDPNSGGYNIKFNQNT</sequence>
<dbReference type="Pfam" id="PF13181">
    <property type="entry name" value="TPR_8"/>
    <property type="match status" value="1"/>
</dbReference>
<evidence type="ECO:0000313" key="3">
    <source>
        <dbReference type="EMBL" id="LAB66384.1"/>
    </source>
</evidence>
<reference evidence="3" key="2">
    <citation type="journal article" date="2018" name="Biosci. Biotechnol. Biochem.">
        <title>Polysaccharide hydrolase of the hadal zone amphipods Hirondellea gigas.</title>
        <authorList>
            <person name="Kobayashi H."/>
            <person name="Nagahama T."/>
            <person name="Arai W."/>
            <person name="Sasagawa Y."/>
            <person name="Umeda M."/>
            <person name="Hayashi T."/>
            <person name="Nikaido I."/>
            <person name="Watanabe H."/>
            <person name="Oguri K."/>
            <person name="Kitazato H."/>
            <person name="Fujioka K."/>
            <person name="Kido Y."/>
            <person name="Takami H."/>
        </authorList>
    </citation>
    <scope>NUCLEOTIDE SEQUENCE</scope>
    <source>
        <tissue evidence="3">Whole body</tissue>
    </source>
</reference>
<dbReference type="PANTHER" id="PTHR46014:SF1">
    <property type="entry name" value="TETRATRICOPEPTIDE REPEAT PROTEIN 1"/>
    <property type="match status" value="1"/>
</dbReference>
<evidence type="ECO:0000313" key="4">
    <source>
        <dbReference type="EMBL" id="LAC20451.1"/>
    </source>
</evidence>
<dbReference type="InterPro" id="IPR052769">
    <property type="entry name" value="TPR_domain_protein"/>
</dbReference>
<reference evidence="4" key="1">
    <citation type="submission" date="2017-11" db="EMBL/GenBank/DDBJ databases">
        <title>The sensing device of the deep-sea amphipod.</title>
        <authorList>
            <person name="Kobayashi H."/>
            <person name="Nagahama T."/>
            <person name="Arai W."/>
            <person name="Sasagawa Y."/>
            <person name="Umeda M."/>
            <person name="Hayashi T."/>
            <person name="Nikaido I."/>
            <person name="Watanabe H."/>
            <person name="Oguri K."/>
            <person name="Kitazato H."/>
            <person name="Fujioka K."/>
            <person name="Kido Y."/>
            <person name="Takami H."/>
        </authorList>
    </citation>
    <scope>NUCLEOTIDE SEQUENCE</scope>
    <source>
        <tissue evidence="4">Whole body</tissue>
    </source>
</reference>
<feature type="compositionally biased region" description="Basic and acidic residues" evidence="2">
    <location>
        <begin position="140"/>
        <end position="162"/>
    </location>
</feature>
<dbReference type="AlphaFoldDB" id="A0A2P2HX80"/>
<accession>A0A2P2HX80</accession>
<dbReference type="EMBL" id="IACT01001087">
    <property type="protein sequence ID" value="LAC20451.1"/>
    <property type="molecule type" value="mRNA"/>
</dbReference>
<organism evidence="3">
    <name type="scientific">Hirondellea gigas</name>
    <dbReference type="NCBI Taxonomy" id="1518452"/>
    <lineage>
        <taxon>Eukaryota</taxon>
        <taxon>Metazoa</taxon>
        <taxon>Ecdysozoa</taxon>
        <taxon>Arthropoda</taxon>
        <taxon>Crustacea</taxon>
        <taxon>Multicrustacea</taxon>
        <taxon>Malacostraca</taxon>
        <taxon>Eumalacostraca</taxon>
        <taxon>Peracarida</taxon>
        <taxon>Amphipoda</taxon>
        <taxon>Amphilochidea</taxon>
        <taxon>Lysianassida</taxon>
        <taxon>Lysianassidira</taxon>
        <taxon>Lysianassoidea</taxon>
        <taxon>Lysianassidae</taxon>
        <taxon>Hirondellea</taxon>
    </lineage>
</organism>